<dbReference type="Gene3D" id="1.10.246.130">
    <property type="match status" value="1"/>
</dbReference>
<feature type="chain" id="PRO_5031334031" evidence="6">
    <location>
        <begin position="28"/>
        <end position="593"/>
    </location>
</feature>
<gene>
    <name evidence="8" type="ORF">HF989_00155</name>
    <name evidence="7" type="ORF">JOF50_000030</name>
</gene>
<evidence type="ECO:0000256" key="3">
    <source>
        <dbReference type="ARBA" id="ARBA00022801"/>
    </source>
</evidence>
<keyword evidence="10" id="KW-1185">Reference proteome</keyword>
<feature type="signal peptide" evidence="6">
    <location>
        <begin position="1"/>
        <end position="27"/>
    </location>
</feature>
<dbReference type="InterPro" id="IPR043137">
    <property type="entry name" value="GGT_ssub_C"/>
</dbReference>
<keyword evidence="7" id="KW-0012">Acyltransferase</keyword>
<protein>
    <submittedName>
        <fullName evidence="7">Gamma-glutamyltranspeptidase/glutathione hydrolase</fullName>
        <ecNumber evidence="7">2.3.2.2</ecNumber>
        <ecNumber evidence="7">3.4.19.13</ecNumber>
    </submittedName>
</protein>
<dbReference type="PANTHER" id="PTHR43199:SF1">
    <property type="entry name" value="GLUTATHIONE HYDROLASE PROENZYME"/>
    <property type="match status" value="1"/>
</dbReference>
<accession>A0A7X6RDL8</accession>
<dbReference type="EMBL" id="JBEPNZ010000001">
    <property type="protein sequence ID" value="MET3943231.1"/>
    <property type="molecule type" value="Genomic_DNA"/>
</dbReference>
<dbReference type="Gene3D" id="3.60.20.40">
    <property type="match status" value="1"/>
</dbReference>
<feature type="region of interest" description="Disordered" evidence="5">
    <location>
        <begin position="448"/>
        <end position="471"/>
    </location>
</feature>
<dbReference type="Pfam" id="PF01019">
    <property type="entry name" value="G_glu_transpept"/>
    <property type="match status" value="1"/>
</dbReference>
<dbReference type="Proteomes" id="UP001549139">
    <property type="component" value="Unassembled WGS sequence"/>
</dbReference>
<sequence>MRKTPRHLVASLAASAVLLASCGTDSASDSTRSASPSSAPAADTGCATDTARSTSGRNGFAVATTHPQAAWAACTVLAQGGSAADAVAAAQLALGVVEPMSSGPGGGALAVYYDARTRSLSSYDGTVVAPKDDTGDALSAAGVPHTLALLASLRADYGVLDAASIAKPAQDLAADGFNVSERFADAAASDGSPLTDTDLAEKLYGAEGADGITAGETLTNRAYADFLGSWVDADGALSKGTIESLASELPDVAGRANFAREWHDATAAEVDPLCVPFQDTEVCGVGSPATGTPIVAQTLGILNRLDPARHEPYDNDGLRVARTTAAHEIIEAERIAFANANTWAGDPAGDKAQKAIADGYINDIVTDRRTLKDEAKSIRKKRALKEPEAERLDGVAGKYRDFEEEGTAQISVRDGDGSFASVTTTLQKNFGTGLTAGGFFINNSLDNFGGDDQREPNVRAPGRHPKTTMSPLIITDDGGDPVAALGSPGGKSIPSYNIKTTVALTAWGLAPDQAVTLPNFGATGRHSAYVETPKHEDLPRDMKRMRKVLERWGHSLNTGEADSGTSVVTFIDGTVAAAADPRRGGAAAASSAP</sequence>
<evidence type="ECO:0000313" key="10">
    <source>
        <dbReference type="Proteomes" id="UP001549139"/>
    </source>
</evidence>
<evidence type="ECO:0000256" key="5">
    <source>
        <dbReference type="SAM" id="MobiDB-lite"/>
    </source>
</evidence>
<keyword evidence="3 7" id="KW-0378">Hydrolase</keyword>
<evidence type="ECO:0000256" key="1">
    <source>
        <dbReference type="ARBA" id="ARBA00009381"/>
    </source>
</evidence>
<reference evidence="7 10" key="2">
    <citation type="submission" date="2024-06" db="EMBL/GenBank/DDBJ databases">
        <title>Sequencing the genomes of 1000 actinobacteria strains.</title>
        <authorList>
            <person name="Klenk H.-P."/>
        </authorList>
    </citation>
    <scope>NUCLEOTIDE SEQUENCE [LARGE SCALE GENOMIC DNA]</scope>
    <source>
        <strain evidence="7 10">DSM 44265</strain>
    </source>
</reference>
<evidence type="ECO:0000256" key="2">
    <source>
        <dbReference type="ARBA" id="ARBA00022679"/>
    </source>
</evidence>
<evidence type="ECO:0000256" key="6">
    <source>
        <dbReference type="SAM" id="SignalP"/>
    </source>
</evidence>
<dbReference type="Proteomes" id="UP000554284">
    <property type="component" value="Unassembled WGS sequence"/>
</dbReference>
<dbReference type="EC" id="2.3.2.2" evidence="7"/>
<dbReference type="InterPro" id="IPR029055">
    <property type="entry name" value="Ntn_hydrolases_N"/>
</dbReference>
<dbReference type="PANTHER" id="PTHR43199">
    <property type="entry name" value="GLUTATHIONE HYDROLASE"/>
    <property type="match status" value="1"/>
</dbReference>
<comment type="caution">
    <text evidence="8">The sequence shown here is derived from an EMBL/GenBank/DDBJ whole genome shotgun (WGS) entry which is preliminary data.</text>
</comment>
<keyword evidence="6" id="KW-0732">Signal</keyword>
<dbReference type="GO" id="GO:0103068">
    <property type="term" value="F:leukotriene C4 gamma-glutamyl transferase activity"/>
    <property type="evidence" value="ECO:0007669"/>
    <property type="project" value="UniProtKB-EC"/>
</dbReference>
<dbReference type="EMBL" id="JAAXPF010000001">
    <property type="protein sequence ID" value="NKY67801.1"/>
    <property type="molecule type" value="Genomic_DNA"/>
</dbReference>
<dbReference type="PRINTS" id="PR01210">
    <property type="entry name" value="GGTRANSPTASE"/>
</dbReference>
<feature type="compositionally biased region" description="Low complexity" evidence="5">
    <location>
        <begin position="26"/>
        <end position="44"/>
    </location>
</feature>
<dbReference type="InterPro" id="IPR043138">
    <property type="entry name" value="GGT_lsub"/>
</dbReference>
<dbReference type="PROSITE" id="PS51257">
    <property type="entry name" value="PROKAR_LIPOPROTEIN"/>
    <property type="match status" value="1"/>
</dbReference>
<dbReference type="AlphaFoldDB" id="A0A7X6RDL8"/>
<evidence type="ECO:0000313" key="8">
    <source>
        <dbReference type="EMBL" id="NKY67801.1"/>
    </source>
</evidence>
<evidence type="ECO:0000256" key="4">
    <source>
        <dbReference type="ARBA" id="ARBA00023145"/>
    </source>
</evidence>
<keyword evidence="2 7" id="KW-0808">Transferase</keyword>
<reference evidence="8 9" key="1">
    <citation type="submission" date="2020-04" db="EMBL/GenBank/DDBJ databases">
        <title>MicrobeNet Type strains.</title>
        <authorList>
            <person name="Nicholson A.C."/>
        </authorList>
    </citation>
    <scope>NUCLEOTIDE SEQUENCE [LARGE SCALE GENOMIC DNA]</scope>
    <source>
        <strain evidence="8 9">ATCC 700355</strain>
    </source>
</reference>
<feature type="region of interest" description="Disordered" evidence="5">
    <location>
        <begin position="26"/>
        <end position="50"/>
    </location>
</feature>
<comment type="similarity">
    <text evidence="1">Belongs to the gamma-glutamyltransferase family.</text>
</comment>
<dbReference type="GO" id="GO:0036374">
    <property type="term" value="F:glutathione hydrolase activity"/>
    <property type="evidence" value="ECO:0007669"/>
    <property type="project" value="UniProtKB-EC"/>
</dbReference>
<proteinExistence type="inferred from homology"/>
<dbReference type="SUPFAM" id="SSF56235">
    <property type="entry name" value="N-terminal nucleophile aminohydrolases (Ntn hydrolases)"/>
    <property type="match status" value="1"/>
</dbReference>
<evidence type="ECO:0000313" key="9">
    <source>
        <dbReference type="Proteomes" id="UP000554284"/>
    </source>
</evidence>
<name>A0A7X6RDL8_9CORY</name>
<organism evidence="8 9">
    <name type="scientific">Corynebacterium mucifaciens</name>
    <dbReference type="NCBI Taxonomy" id="57171"/>
    <lineage>
        <taxon>Bacteria</taxon>
        <taxon>Bacillati</taxon>
        <taxon>Actinomycetota</taxon>
        <taxon>Actinomycetes</taxon>
        <taxon>Mycobacteriales</taxon>
        <taxon>Corynebacteriaceae</taxon>
        <taxon>Corynebacterium</taxon>
    </lineage>
</organism>
<keyword evidence="4" id="KW-0865">Zymogen</keyword>
<dbReference type="RefSeq" id="WP_168683365.1">
    <property type="nucleotide sequence ID" value="NZ_JAAXPF010000001.1"/>
</dbReference>
<evidence type="ECO:0000313" key="7">
    <source>
        <dbReference type="EMBL" id="MET3943231.1"/>
    </source>
</evidence>
<dbReference type="EC" id="3.4.19.13" evidence="7"/>
<dbReference type="InterPro" id="IPR051792">
    <property type="entry name" value="GGT_bact"/>
</dbReference>